<organism evidence="17 18">
    <name type="scientific">Ectobacillus funiculus</name>
    <dbReference type="NCBI Taxonomy" id="137993"/>
    <lineage>
        <taxon>Bacteria</taxon>
        <taxon>Bacillati</taxon>
        <taxon>Bacillota</taxon>
        <taxon>Bacilli</taxon>
        <taxon>Bacillales</taxon>
        <taxon>Bacillaceae</taxon>
        <taxon>Ectobacillus</taxon>
    </lineage>
</organism>
<evidence type="ECO:0000256" key="12">
    <source>
        <dbReference type="ARBA" id="ARBA00023012"/>
    </source>
</evidence>
<dbReference type="InterPro" id="IPR033479">
    <property type="entry name" value="dCache_1"/>
</dbReference>
<dbReference type="PROSITE" id="PS50885">
    <property type="entry name" value="HAMP"/>
    <property type="match status" value="1"/>
</dbReference>
<proteinExistence type="predicted"/>
<dbReference type="Proteomes" id="UP001589609">
    <property type="component" value="Unassembled WGS sequence"/>
</dbReference>
<evidence type="ECO:0000256" key="1">
    <source>
        <dbReference type="ARBA" id="ARBA00000085"/>
    </source>
</evidence>
<dbReference type="CDD" id="cd06225">
    <property type="entry name" value="HAMP"/>
    <property type="match status" value="1"/>
</dbReference>
<gene>
    <name evidence="17" type="ORF">ACFFMS_25835</name>
</gene>
<feature type="transmembrane region" description="Helical" evidence="14">
    <location>
        <begin position="296"/>
        <end position="319"/>
    </location>
</feature>
<evidence type="ECO:0000256" key="6">
    <source>
        <dbReference type="ARBA" id="ARBA00022679"/>
    </source>
</evidence>
<keyword evidence="10" id="KW-0067">ATP-binding</keyword>
<dbReference type="InterPro" id="IPR003594">
    <property type="entry name" value="HATPase_dom"/>
</dbReference>
<dbReference type="InterPro" id="IPR004358">
    <property type="entry name" value="Sig_transdc_His_kin-like_C"/>
</dbReference>
<dbReference type="Gene3D" id="1.10.8.500">
    <property type="entry name" value="HAMP domain in histidine kinase"/>
    <property type="match status" value="1"/>
</dbReference>
<dbReference type="PANTHER" id="PTHR34220">
    <property type="entry name" value="SENSOR HISTIDINE KINASE YPDA"/>
    <property type="match status" value="1"/>
</dbReference>
<keyword evidence="7 14" id="KW-0812">Transmembrane</keyword>
<evidence type="ECO:0000256" key="10">
    <source>
        <dbReference type="ARBA" id="ARBA00022840"/>
    </source>
</evidence>
<feature type="domain" description="HAMP" evidence="16">
    <location>
        <begin position="317"/>
        <end position="369"/>
    </location>
</feature>
<evidence type="ECO:0000313" key="18">
    <source>
        <dbReference type="Proteomes" id="UP001589609"/>
    </source>
</evidence>
<keyword evidence="18" id="KW-1185">Reference proteome</keyword>
<evidence type="ECO:0000256" key="9">
    <source>
        <dbReference type="ARBA" id="ARBA00022777"/>
    </source>
</evidence>
<dbReference type="InterPro" id="IPR036890">
    <property type="entry name" value="HATPase_C_sf"/>
</dbReference>
<keyword evidence="8" id="KW-0547">Nucleotide-binding</keyword>
<keyword evidence="11 14" id="KW-1133">Transmembrane helix</keyword>
<dbReference type="InterPro" id="IPR010559">
    <property type="entry name" value="Sig_transdc_His_kin_internal"/>
</dbReference>
<evidence type="ECO:0000256" key="14">
    <source>
        <dbReference type="SAM" id="Phobius"/>
    </source>
</evidence>
<dbReference type="Pfam" id="PF02743">
    <property type="entry name" value="dCache_1"/>
    <property type="match status" value="1"/>
</dbReference>
<dbReference type="PANTHER" id="PTHR34220:SF7">
    <property type="entry name" value="SENSOR HISTIDINE KINASE YPDA"/>
    <property type="match status" value="1"/>
</dbReference>
<keyword evidence="4" id="KW-1003">Cell membrane</keyword>
<dbReference type="PRINTS" id="PR00344">
    <property type="entry name" value="BCTRLSENSOR"/>
</dbReference>
<dbReference type="Pfam" id="PF00672">
    <property type="entry name" value="HAMP"/>
    <property type="match status" value="1"/>
</dbReference>
<dbReference type="EMBL" id="JBHMAF010000196">
    <property type="protein sequence ID" value="MFB9761662.1"/>
    <property type="molecule type" value="Genomic_DNA"/>
</dbReference>
<dbReference type="Pfam" id="PF06580">
    <property type="entry name" value="His_kinase"/>
    <property type="match status" value="1"/>
</dbReference>
<keyword evidence="13 14" id="KW-0472">Membrane</keyword>
<evidence type="ECO:0000259" key="16">
    <source>
        <dbReference type="PROSITE" id="PS50885"/>
    </source>
</evidence>
<dbReference type="PROSITE" id="PS50109">
    <property type="entry name" value="HIS_KIN"/>
    <property type="match status" value="1"/>
</dbReference>
<accession>A0ABV5WMQ6</accession>
<evidence type="ECO:0000256" key="3">
    <source>
        <dbReference type="ARBA" id="ARBA00012438"/>
    </source>
</evidence>
<evidence type="ECO:0000256" key="4">
    <source>
        <dbReference type="ARBA" id="ARBA00022475"/>
    </source>
</evidence>
<protein>
    <recommendedName>
        <fullName evidence="3">histidine kinase</fullName>
        <ecNumber evidence="3">2.7.13.3</ecNumber>
    </recommendedName>
</protein>
<evidence type="ECO:0000256" key="11">
    <source>
        <dbReference type="ARBA" id="ARBA00022989"/>
    </source>
</evidence>
<dbReference type="EC" id="2.7.13.3" evidence="3"/>
<dbReference type="SMART" id="SM00387">
    <property type="entry name" value="HATPase_c"/>
    <property type="match status" value="1"/>
</dbReference>
<dbReference type="SUPFAM" id="SSF158472">
    <property type="entry name" value="HAMP domain-like"/>
    <property type="match status" value="1"/>
</dbReference>
<dbReference type="GO" id="GO:0004673">
    <property type="term" value="F:protein histidine kinase activity"/>
    <property type="evidence" value="ECO:0007669"/>
    <property type="project" value="UniProtKB-EC"/>
</dbReference>
<keyword evidence="6 17" id="KW-0808">Transferase</keyword>
<dbReference type="Pfam" id="PF02518">
    <property type="entry name" value="HATPase_c"/>
    <property type="match status" value="1"/>
</dbReference>
<dbReference type="Gene3D" id="3.30.450.20">
    <property type="entry name" value="PAS domain"/>
    <property type="match status" value="1"/>
</dbReference>
<dbReference type="SUPFAM" id="SSF55874">
    <property type="entry name" value="ATPase domain of HSP90 chaperone/DNA topoisomerase II/histidine kinase"/>
    <property type="match status" value="1"/>
</dbReference>
<comment type="caution">
    <text evidence="17">The sequence shown here is derived from an EMBL/GenBank/DDBJ whole genome shotgun (WGS) entry which is preliminary data.</text>
</comment>
<evidence type="ECO:0000313" key="17">
    <source>
        <dbReference type="EMBL" id="MFB9761662.1"/>
    </source>
</evidence>
<evidence type="ECO:0000259" key="15">
    <source>
        <dbReference type="PROSITE" id="PS50109"/>
    </source>
</evidence>
<dbReference type="InterPro" id="IPR003660">
    <property type="entry name" value="HAMP_dom"/>
</dbReference>
<comment type="catalytic activity">
    <reaction evidence="1">
        <text>ATP + protein L-histidine = ADP + protein N-phospho-L-histidine.</text>
        <dbReference type="EC" id="2.7.13.3"/>
    </reaction>
</comment>
<dbReference type="InterPro" id="IPR005467">
    <property type="entry name" value="His_kinase_dom"/>
</dbReference>
<evidence type="ECO:0000256" key="8">
    <source>
        <dbReference type="ARBA" id="ARBA00022741"/>
    </source>
</evidence>
<evidence type="ECO:0000256" key="7">
    <source>
        <dbReference type="ARBA" id="ARBA00022692"/>
    </source>
</evidence>
<sequence>MMIQLKNIKLTNKLIITYILLTIIPMTLLGYIAYSQYTKSIEEEVGRYVPKLLKQANQNIENEMSKLEDLPDLLYSSSDIMTVLRDSGYQSQSELLQDQFVVKNFLARTYLNNNSEILGAFLLSKNRLFASSRVAYSGFHLTENPFPYGEDFDLEGSMQILPPNGVDLTFEGHPPYLLLMKQVTDFDNRKTLGTLFLAVKVTFIEKILKDLDEQNNAVMWLMNEHGQVIYHTDASKIGTVLEETDEYPLLNGSFRTTLHGKRTLISVSESKTHHWVLVHQIPLKYLTGKIDLVRNAIILIFIILAVVTVVISIFLAWTVTRPIHTLSRLMKQVESGNFQVDIPIQSQDEVGMLARSFHSMITKIRELIQKNYHIELRQKNAELYALQSQINPHFMYNTLETISMAVEDGESEMVVDMVTLLGRMLRFSLGNKDRILPISEELLHIKDYLRIQKFRFEERLSFQIRENIDSTSYYTPKFVLQPVVENAIKYGLEKRRGIFIEIDVQQEEQDIVLLVRDNGPGITTETLERLHMLLHSDPMTGRDSGFGIINVHARVAMMFGDSYGLQIHSVEGQGTEVIIRIPMIAQKEAAQFLNGGDMREDNGHH</sequence>
<keyword evidence="12" id="KW-0902">Two-component regulatory system</keyword>
<keyword evidence="5" id="KW-0597">Phosphoprotein</keyword>
<evidence type="ECO:0000256" key="2">
    <source>
        <dbReference type="ARBA" id="ARBA00004651"/>
    </source>
</evidence>
<dbReference type="Gene3D" id="3.30.565.10">
    <property type="entry name" value="Histidine kinase-like ATPase, C-terminal domain"/>
    <property type="match status" value="1"/>
</dbReference>
<reference evidence="17 18" key="1">
    <citation type="submission" date="2024-09" db="EMBL/GenBank/DDBJ databases">
        <authorList>
            <person name="Sun Q."/>
            <person name="Mori K."/>
        </authorList>
    </citation>
    <scope>NUCLEOTIDE SEQUENCE [LARGE SCALE GENOMIC DNA]</scope>
    <source>
        <strain evidence="17 18">JCM 11201</strain>
    </source>
</reference>
<dbReference type="SMART" id="SM00304">
    <property type="entry name" value="HAMP"/>
    <property type="match status" value="1"/>
</dbReference>
<name>A0ABV5WMQ6_9BACI</name>
<feature type="transmembrane region" description="Helical" evidence="14">
    <location>
        <begin position="15"/>
        <end position="34"/>
    </location>
</feature>
<dbReference type="InterPro" id="IPR050640">
    <property type="entry name" value="Bact_2-comp_sensor_kinase"/>
</dbReference>
<evidence type="ECO:0000256" key="13">
    <source>
        <dbReference type="ARBA" id="ARBA00023136"/>
    </source>
</evidence>
<evidence type="ECO:0000256" key="5">
    <source>
        <dbReference type="ARBA" id="ARBA00022553"/>
    </source>
</evidence>
<comment type="subcellular location">
    <subcellularLocation>
        <location evidence="2">Cell membrane</location>
        <topology evidence="2">Multi-pass membrane protein</topology>
    </subcellularLocation>
</comment>
<feature type="domain" description="Histidine kinase" evidence="15">
    <location>
        <begin position="479"/>
        <end position="585"/>
    </location>
</feature>
<keyword evidence="9 17" id="KW-0418">Kinase</keyword>